<dbReference type="AlphaFoldDB" id="A0A1M5T181"/>
<dbReference type="PANTHER" id="PTHR47893">
    <property type="entry name" value="REGULATORY PROTEIN PCHR"/>
    <property type="match status" value="1"/>
</dbReference>
<dbReference type="EMBL" id="LT670818">
    <property type="protein sequence ID" value="SHH44406.1"/>
    <property type="molecule type" value="Genomic_DNA"/>
</dbReference>
<dbReference type="RefSeq" id="WP_172900043.1">
    <property type="nucleotide sequence ID" value="NZ_LT670818.1"/>
</dbReference>
<dbReference type="PROSITE" id="PS01124">
    <property type="entry name" value="HTH_ARAC_FAMILY_2"/>
    <property type="match status" value="1"/>
</dbReference>
<dbReference type="Proteomes" id="UP000190675">
    <property type="component" value="Chromosome I"/>
</dbReference>
<dbReference type="InterPro" id="IPR053142">
    <property type="entry name" value="PchR_regulatory_protein"/>
</dbReference>
<evidence type="ECO:0000259" key="1">
    <source>
        <dbReference type="PROSITE" id="PS01124"/>
    </source>
</evidence>
<feature type="domain" description="HTH araC/xylS-type" evidence="1">
    <location>
        <begin position="207"/>
        <end position="312"/>
    </location>
</feature>
<dbReference type="InterPro" id="IPR018060">
    <property type="entry name" value="HTH_AraC"/>
</dbReference>
<sequence>MAESGTFTFASPDDYRAAISAGTVNLIVTGGGSFNARLTWLNLGHLHVFRGRENLPRVGFFSLSPAQTFVSFPTKAGAPLTYGGIGLHFGDLVLHSRGERMHQRIDGEGQWGFISLPPEQLAACSKALTGYNIASPPEGQVLQPLRSAARRLLGHHSKICRLAETKHQLIANPEVARALEQELIHALVNCLTVGDAGGNLKKRRHHTDIMVRFEDALAAHGDPQLNLPQLCSAMGVPERTLRACCTEFLGMSPTRYHLLRRLNMARSALRRADPETTSVAEIARNHHFLELGRFAVAYRTVFGEMPSSTLRSPRIKAD</sequence>
<reference evidence="2 3" key="1">
    <citation type="submission" date="2016-11" db="EMBL/GenBank/DDBJ databases">
        <authorList>
            <person name="Jaros S."/>
            <person name="Januszkiewicz K."/>
            <person name="Wedrychowicz H."/>
        </authorList>
    </citation>
    <scope>NUCLEOTIDE SEQUENCE [LARGE SCALE GENOMIC DNA]</scope>
    <source>
        <strain evidence="2 3">GAS242</strain>
    </source>
</reference>
<gene>
    <name evidence="2" type="ORF">SAMN05444169_7497</name>
</gene>
<proteinExistence type="predicted"/>
<protein>
    <submittedName>
        <fullName evidence="2">AraC-type DNA-binding protein</fullName>
    </submittedName>
</protein>
<dbReference type="GO" id="GO:0003700">
    <property type="term" value="F:DNA-binding transcription factor activity"/>
    <property type="evidence" value="ECO:0007669"/>
    <property type="project" value="InterPro"/>
</dbReference>
<evidence type="ECO:0000313" key="3">
    <source>
        <dbReference type="Proteomes" id="UP000190675"/>
    </source>
</evidence>
<dbReference type="GO" id="GO:0043565">
    <property type="term" value="F:sequence-specific DNA binding"/>
    <property type="evidence" value="ECO:0007669"/>
    <property type="project" value="InterPro"/>
</dbReference>
<dbReference type="PANTHER" id="PTHR47893:SF1">
    <property type="entry name" value="REGULATORY PROTEIN PCHR"/>
    <property type="match status" value="1"/>
</dbReference>
<name>A0A1M5T181_9BRAD</name>
<dbReference type="Gene3D" id="1.10.10.60">
    <property type="entry name" value="Homeodomain-like"/>
    <property type="match status" value="1"/>
</dbReference>
<dbReference type="Pfam" id="PF12833">
    <property type="entry name" value="HTH_18"/>
    <property type="match status" value="1"/>
</dbReference>
<organism evidence="2 3">
    <name type="scientific">Bradyrhizobium erythrophlei</name>
    <dbReference type="NCBI Taxonomy" id="1437360"/>
    <lineage>
        <taxon>Bacteria</taxon>
        <taxon>Pseudomonadati</taxon>
        <taxon>Pseudomonadota</taxon>
        <taxon>Alphaproteobacteria</taxon>
        <taxon>Hyphomicrobiales</taxon>
        <taxon>Nitrobacteraceae</taxon>
        <taxon>Bradyrhizobium</taxon>
    </lineage>
</organism>
<accession>A0A1M5T181</accession>
<dbReference type="SMART" id="SM00342">
    <property type="entry name" value="HTH_ARAC"/>
    <property type="match status" value="1"/>
</dbReference>
<evidence type="ECO:0000313" key="2">
    <source>
        <dbReference type="EMBL" id="SHH44406.1"/>
    </source>
</evidence>
<keyword evidence="2" id="KW-0238">DNA-binding</keyword>